<dbReference type="GO" id="GO:0003697">
    <property type="term" value="F:single-stranded DNA binding"/>
    <property type="evidence" value="ECO:0007669"/>
    <property type="project" value="InterPro"/>
</dbReference>
<evidence type="ECO:0000256" key="1">
    <source>
        <dbReference type="ARBA" id="ARBA00023125"/>
    </source>
</evidence>
<protein>
    <recommendedName>
        <fullName evidence="5">Single-stranded DNA-binding protein</fullName>
    </recommendedName>
</protein>
<evidence type="ECO:0000313" key="4">
    <source>
        <dbReference type="Proteomes" id="UP000215452"/>
    </source>
</evidence>
<sequence>MLNKIFVVGEVISNVSIGQTSASNLDFVRFKIKNKNNKISTNFSVIGFGSKTKIANEISIGDLLFIQGQVGLYSFQNENQERICYQEIKIDDYQILLKNPAKIEDALELKDVEVDREEHNKIFQEISGDFE</sequence>
<dbReference type="InterPro" id="IPR000424">
    <property type="entry name" value="Primosome_PriB/ssb"/>
</dbReference>
<dbReference type="PROSITE" id="PS50935">
    <property type="entry name" value="SSB"/>
    <property type="match status" value="1"/>
</dbReference>
<organism evidence="3 4">
    <name type="scientific">Mesomycoplasma hyopneumoniae</name>
    <name type="common">Mycoplasma hyopneumoniae</name>
    <dbReference type="NCBI Taxonomy" id="2099"/>
    <lineage>
        <taxon>Bacteria</taxon>
        <taxon>Bacillati</taxon>
        <taxon>Mycoplasmatota</taxon>
        <taxon>Mycoplasmoidales</taxon>
        <taxon>Metamycoplasmataceae</taxon>
        <taxon>Mesomycoplasma</taxon>
    </lineage>
</organism>
<keyword evidence="1 2" id="KW-0238">DNA-binding</keyword>
<name>A0A223M9E7_MESHO</name>
<evidence type="ECO:0000256" key="2">
    <source>
        <dbReference type="PROSITE-ProRule" id="PRU00252"/>
    </source>
</evidence>
<dbReference type="SUPFAM" id="SSF50249">
    <property type="entry name" value="Nucleic acid-binding proteins"/>
    <property type="match status" value="1"/>
</dbReference>
<reference evidence="3 4" key="1">
    <citation type="submission" date="2017-08" db="EMBL/GenBank/DDBJ databases">
        <title>The complete genome sequence of a Mycoplasma hyopneumoniae isolate in Korea.</title>
        <authorList>
            <person name="Han J."/>
            <person name="Lee N."/>
        </authorList>
    </citation>
    <scope>NUCLEOTIDE SEQUENCE [LARGE SCALE GENOMIC DNA]</scope>
    <source>
        <strain evidence="3 4">KM014</strain>
    </source>
</reference>
<dbReference type="Gene3D" id="2.40.50.140">
    <property type="entry name" value="Nucleic acid-binding proteins"/>
    <property type="match status" value="1"/>
</dbReference>
<dbReference type="InterPro" id="IPR012340">
    <property type="entry name" value="NA-bd_OB-fold"/>
</dbReference>
<proteinExistence type="predicted"/>
<evidence type="ECO:0008006" key="5">
    <source>
        <dbReference type="Google" id="ProtNLM"/>
    </source>
</evidence>
<dbReference type="EMBL" id="CP022714">
    <property type="protein sequence ID" value="ASU14189.1"/>
    <property type="molecule type" value="Genomic_DNA"/>
</dbReference>
<dbReference type="Pfam" id="PF00436">
    <property type="entry name" value="SSB"/>
    <property type="match status" value="1"/>
</dbReference>
<accession>A0A223M9E7</accession>
<evidence type="ECO:0000313" key="3">
    <source>
        <dbReference type="EMBL" id="ASU14189.1"/>
    </source>
</evidence>
<gene>
    <name evidence="3" type="ORF">CIB43_00278</name>
</gene>
<dbReference type="AlphaFoldDB" id="A0A223M9E7"/>
<dbReference type="Proteomes" id="UP000215452">
    <property type="component" value="Chromosome"/>
</dbReference>